<protein>
    <submittedName>
        <fullName evidence="2">Uncharacterized protein</fullName>
    </submittedName>
</protein>
<feature type="region of interest" description="Disordered" evidence="1">
    <location>
        <begin position="1"/>
        <end position="22"/>
    </location>
</feature>
<proteinExistence type="predicted"/>
<dbReference type="Proteomes" id="UP000307440">
    <property type="component" value="Unassembled WGS sequence"/>
</dbReference>
<dbReference type="AlphaFoldDB" id="A0A5C3KUX4"/>
<gene>
    <name evidence="2" type="ORF">FA15DRAFT_670243</name>
</gene>
<sequence length="184" mass="20923">MSESPTLPTSSRSTRPDHIGANPSQIIGKVVTHFRKSPTHPSVAIHFADGTCAQIRVDGYDPQYPGIPKALETDSYIQELFASPKAIDLKILDCAFITLSDKAFEKRKRGNTEPLSQTWDHHHQALVFKFANTNESPVKWHCIWASLQERDDTTGDCVFRSYEDVYLELHSRKKSKAKRQSRLR</sequence>
<feature type="compositionally biased region" description="Low complexity" evidence="1">
    <location>
        <begin position="1"/>
        <end position="13"/>
    </location>
</feature>
<keyword evidence="3" id="KW-1185">Reference proteome</keyword>
<accession>A0A5C3KUX4</accession>
<dbReference type="EMBL" id="ML210214">
    <property type="protein sequence ID" value="TFK23653.1"/>
    <property type="molecule type" value="Genomic_DNA"/>
</dbReference>
<name>A0A5C3KUX4_COPMA</name>
<reference evidence="2 3" key="1">
    <citation type="journal article" date="2019" name="Nat. Ecol. Evol.">
        <title>Megaphylogeny resolves global patterns of mushroom evolution.</title>
        <authorList>
            <person name="Varga T."/>
            <person name="Krizsan K."/>
            <person name="Foldi C."/>
            <person name="Dima B."/>
            <person name="Sanchez-Garcia M."/>
            <person name="Sanchez-Ramirez S."/>
            <person name="Szollosi G.J."/>
            <person name="Szarkandi J.G."/>
            <person name="Papp V."/>
            <person name="Albert L."/>
            <person name="Andreopoulos W."/>
            <person name="Angelini C."/>
            <person name="Antonin V."/>
            <person name="Barry K.W."/>
            <person name="Bougher N.L."/>
            <person name="Buchanan P."/>
            <person name="Buyck B."/>
            <person name="Bense V."/>
            <person name="Catcheside P."/>
            <person name="Chovatia M."/>
            <person name="Cooper J."/>
            <person name="Damon W."/>
            <person name="Desjardin D."/>
            <person name="Finy P."/>
            <person name="Geml J."/>
            <person name="Haridas S."/>
            <person name="Hughes K."/>
            <person name="Justo A."/>
            <person name="Karasinski D."/>
            <person name="Kautmanova I."/>
            <person name="Kiss B."/>
            <person name="Kocsube S."/>
            <person name="Kotiranta H."/>
            <person name="LaButti K.M."/>
            <person name="Lechner B.E."/>
            <person name="Liimatainen K."/>
            <person name="Lipzen A."/>
            <person name="Lukacs Z."/>
            <person name="Mihaltcheva S."/>
            <person name="Morgado L.N."/>
            <person name="Niskanen T."/>
            <person name="Noordeloos M.E."/>
            <person name="Ohm R.A."/>
            <person name="Ortiz-Santana B."/>
            <person name="Ovrebo C."/>
            <person name="Racz N."/>
            <person name="Riley R."/>
            <person name="Savchenko A."/>
            <person name="Shiryaev A."/>
            <person name="Soop K."/>
            <person name="Spirin V."/>
            <person name="Szebenyi C."/>
            <person name="Tomsovsky M."/>
            <person name="Tulloss R.E."/>
            <person name="Uehling J."/>
            <person name="Grigoriev I.V."/>
            <person name="Vagvolgyi C."/>
            <person name="Papp T."/>
            <person name="Martin F.M."/>
            <person name="Miettinen O."/>
            <person name="Hibbett D.S."/>
            <person name="Nagy L.G."/>
        </authorList>
    </citation>
    <scope>NUCLEOTIDE SEQUENCE [LARGE SCALE GENOMIC DNA]</scope>
    <source>
        <strain evidence="2 3">CBS 121175</strain>
    </source>
</reference>
<evidence type="ECO:0000256" key="1">
    <source>
        <dbReference type="SAM" id="MobiDB-lite"/>
    </source>
</evidence>
<organism evidence="2 3">
    <name type="scientific">Coprinopsis marcescibilis</name>
    <name type="common">Agaric fungus</name>
    <name type="synonym">Psathyrella marcescibilis</name>
    <dbReference type="NCBI Taxonomy" id="230819"/>
    <lineage>
        <taxon>Eukaryota</taxon>
        <taxon>Fungi</taxon>
        <taxon>Dikarya</taxon>
        <taxon>Basidiomycota</taxon>
        <taxon>Agaricomycotina</taxon>
        <taxon>Agaricomycetes</taxon>
        <taxon>Agaricomycetidae</taxon>
        <taxon>Agaricales</taxon>
        <taxon>Agaricineae</taxon>
        <taxon>Psathyrellaceae</taxon>
        <taxon>Coprinopsis</taxon>
    </lineage>
</organism>
<dbReference type="OrthoDB" id="3197787at2759"/>
<evidence type="ECO:0000313" key="2">
    <source>
        <dbReference type="EMBL" id="TFK23653.1"/>
    </source>
</evidence>
<evidence type="ECO:0000313" key="3">
    <source>
        <dbReference type="Proteomes" id="UP000307440"/>
    </source>
</evidence>